<dbReference type="Pfam" id="PF07531">
    <property type="entry name" value="TAFH"/>
    <property type="match status" value="1"/>
</dbReference>
<accession>A0AAW0MII1</accession>
<dbReference type="InterPro" id="IPR003894">
    <property type="entry name" value="TAFH_NHR1"/>
</dbReference>
<evidence type="ECO:0000256" key="6">
    <source>
        <dbReference type="SAM" id="MobiDB-lite"/>
    </source>
</evidence>
<evidence type="ECO:0000313" key="9">
    <source>
        <dbReference type="Proteomes" id="UP001460270"/>
    </source>
</evidence>
<feature type="compositionally biased region" description="Low complexity" evidence="6">
    <location>
        <begin position="91"/>
        <end position="102"/>
    </location>
</feature>
<sequence>MATNRTAEGSKPICSDSEVKIVSSLSPAAAAAAVVKVVPSAVPGLALRTSSSSDSSDSASSGPSPSVILVTKMAAPGGVRSSAVQQQVTKTTLSSTVQLSPSSPSPALAPPPPHAMAPPPAPAPGRTVVITVPRAAPAAPRVATTTTTTTTHLPSNLHIPPGMMLIRSGSGQLMLVSQQAWLRPSSRPHPQLHPHPPSSLLRLLLQATPRVAKTNDKLTLIRMTAPQNLQPPVQKTLLKVQTRVGASPKLTLAQSLNQPRILTSVPEPKKEATPTFKLLVTLIKLASSDSRSANMATTSEDWSETCWLEADEFTQQLYRELRSTPQPCLVPFLRSPAVRILTPDPELFIQQAATKTPSVPNLPPTQPNSPSFCPYTLLLSLVPPSVLSPSFLSLVRPSVLRPSFYKCLCVFYLPGTLPMRVSSEPRPTSKSTSGSYKEDDDINDVASMAGVNLREENAQILTSHVGAVVQSCQDQPFLAPKPLLTRILHKGQPLGVTEVESEVVELVSHASQEFLRTLLEKLSVMAQHRKNLMKNDWLHSKVSDVRAQLKFLEDVETLRKKRKDEEERERLLRLARSRSHVEDPELLLLKQKAKEMQLLEQAALQQREANMAALAAIGPRKKRSLELDSQVCVLPRPGVPRVTRVILRDLLQCLEQDRRLRHSVTLYRGLQGAL</sequence>
<dbReference type="Gene3D" id="1.10.20.10">
    <property type="entry name" value="Histone, subunit A"/>
    <property type="match status" value="1"/>
</dbReference>
<feature type="compositionally biased region" description="Polar residues" evidence="6">
    <location>
        <begin position="425"/>
        <end position="435"/>
    </location>
</feature>
<gene>
    <name evidence="8" type="ORF">WMY93_032910</name>
</gene>
<dbReference type="GO" id="GO:0016251">
    <property type="term" value="F:RNA polymerase II general transcription initiation factor activity"/>
    <property type="evidence" value="ECO:0007669"/>
    <property type="project" value="TreeGrafter"/>
</dbReference>
<dbReference type="GO" id="GO:0003677">
    <property type="term" value="F:DNA binding"/>
    <property type="evidence" value="ECO:0007669"/>
    <property type="project" value="TreeGrafter"/>
</dbReference>
<feature type="domain" description="TAFH" evidence="7">
    <location>
        <begin position="269"/>
        <end position="361"/>
    </location>
</feature>
<name>A0AAW0MII1_9GOBI</name>
<reference evidence="9" key="1">
    <citation type="submission" date="2024-04" db="EMBL/GenBank/DDBJ databases">
        <title>Salinicola lusitanus LLJ914,a marine bacterium isolated from the Okinawa Trough.</title>
        <authorList>
            <person name="Li J."/>
        </authorList>
    </citation>
    <scope>NUCLEOTIDE SEQUENCE [LARGE SCALE GENOMIC DNA]</scope>
</reference>
<proteinExistence type="inferred from homology"/>
<dbReference type="PANTHER" id="PTHR15138">
    <property type="entry name" value="TRANSCRIPTION INITIATION FACTOR TFIID SUBUNIT 4"/>
    <property type="match status" value="1"/>
</dbReference>
<keyword evidence="3" id="KW-0805">Transcription regulation</keyword>
<evidence type="ECO:0000256" key="5">
    <source>
        <dbReference type="ARBA" id="ARBA00023242"/>
    </source>
</evidence>
<dbReference type="GO" id="GO:0046982">
    <property type="term" value="F:protein heterodimerization activity"/>
    <property type="evidence" value="ECO:0007669"/>
    <property type="project" value="InterPro"/>
</dbReference>
<feature type="region of interest" description="Disordered" evidence="6">
    <location>
        <begin position="421"/>
        <end position="440"/>
    </location>
</feature>
<dbReference type="InterPro" id="IPR037249">
    <property type="entry name" value="TAFH/NHR1_dom_sf"/>
</dbReference>
<dbReference type="Proteomes" id="UP001460270">
    <property type="component" value="Unassembled WGS sequence"/>
</dbReference>
<evidence type="ECO:0000313" key="8">
    <source>
        <dbReference type="EMBL" id="KAK7880453.1"/>
    </source>
</evidence>
<dbReference type="AlphaFoldDB" id="A0AAW0MII1"/>
<dbReference type="Pfam" id="PF05236">
    <property type="entry name" value="TAF4"/>
    <property type="match status" value="1"/>
</dbReference>
<feature type="compositionally biased region" description="Pro residues" evidence="6">
    <location>
        <begin position="103"/>
        <end position="121"/>
    </location>
</feature>
<evidence type="ECO:0000256" key="4">
    <source>
        <dbReference type="ARBA" id="ARBA00023163"/>
    </source>
</evidence>
<dbReference type="CDD" id="cd08045">
    <property type="entry name" value="HFD_TAF4"/>
    <property type="match status" value="1"/>
</dbReference>
<evidence type="ECO:0000256" key="3">
    <source>
        <dbReference type="ARBA" id="ARBA00023015"/>
    </source>
</evidence>
<dbReference type="GO" id="GO:0005669">
    <property type="term" value="C:transcription factor TFIID complex"/>
    <property type="evidence" value="ECO:0007669"/>
    <property type="project" value="InterPro"/>
</dbReference>
<dbReference type="EMBL" id="JBBPFD010000095">
    <property type="protein sequence ID" value="KAK7880453.1"/>
    <property type="molecule type" value="Genomic_DNA"/>
</dbReference>
<dbReference type="InterPro" id="IPR045144">
    <property type="entry name" value="TAF4"/>
</dbReference>
<keyword evidence="5" id="KW-0539">Nucleus</keyword>
<dbReference type="PROSITE" id="PS51119">
    <property type="entry name" value="TAFH"/>
    <property type="match status" value="1"/>
</dbReference>
<comment type="caution">
    <text evidence="8">The sequence shown here is derived from an EMBL/GenBank/DDBJ whole genome shotgun (WGS) entry which is preliminary data.</text>
</comment>
<comment type="similarity">
    <text evidence="2">Belongs to the TAF4 family.</text>
</comment>
<dbReference type="PANTHER" id="PTHR15138:SF18">
    <property type="entry name" value="TATA-BOX BINDING PROTEIN ASSOCIATED FACTOR 4"/>
    <property type="match status" value="1"/>
</dbReference>
<evidence type="ECO:0000259" key="7">
    <source>
        <dbReference type="PROSITE" id="PS51119"/>
    </source>
</evidence>
<dbReference type="InterPro" id="IPR009072">
    <property type="entry name" value="Histone-fold"/>
</dbReference>
<keyword evidence="4" id="KW-0804">Transcription</keyword>
<dbReference type="Gene3D" id="1.20.120.1110">
    <property type="entry name" value="TAFH/NHR1 domain"/>
    <property type="match status" value="1"/>
</dbReference>
<dbReference type="SUPFAM" id="SSF158553">
    <property type="entry name" value="TAFH domain-like"/>
    <property type="match status" value="1"/>
</dbReference>
<comment type="subcellular location">
    <subcellularLocation>
        <location evidence="1">Nucleus</location>
    </subcellularLocation>
</comment>
<dbReference type="GO" id="GO:0006367">
    <property type="term" value="P:transcription initiation at RNA polymerase II promoter"/>
    <property type="evidence" value="ECO:0007669"/>
    <property type="project" value="TreeGrafter"/>
</dbReference>
<keyword evidence="9" id="KW-1185">Reference proteome</keyword>
<dbReference type="InterPro" id="IPR007900">
    <property type="entry name" value="TAF4_C"/>
</dbReference>
<evidence type="ECO:0000256" key="2">
    <source>
        <dbReference type="ARBA" id="ARBA00006178"/>
    </source>
</evidence>
<dbReference type="SUPFAM" id="SSF47113">
    <property type="entry name" value="Histone-fold"/>
    <property type="match status" value="1"/>
</dbReference>
<evidence type="ECO:0000256" key="1">
    <source>
        <dbReference type="ARBA" id="ARBA00004123"/>
    </source>
</evidence>
<protein>
    <recommendedName>
        <fullName evidence="7">TAFH domain-containing protein</fullName>
    </recommendedName>
</protein>
<feature type="region of interest" description="Disordered" evidence="6">
    <location>
        <begin position="80"/>
        <end position="121"/>
    </location>
</feature>
<organism evidence="8 9">
    <name type="scientific">Mugilogobius chulae</name>
    <name type="common">yellowstripe goby</name>
    <dbReference type="NCBI Taxonomy" id="88201"/>
    <lineage>
        <taxon>Eukaryota</taxon>
        <taxon>Metazoa</taxon>
        <taxon>Chordata</taxon>
        <taxon>Craniata</taxon>
        <taxon>Vertebrata</taxon>
        <taxon>Euteleostomi</taxon>
        <taxon>Actinopterygii</taxon>
        <taxon>Neopterygii</taxon>
        <taxon>Teleostei</taxon>
        <taxon>Neoteleostei</taxon>
        <taxon>Acanthomorphata</taxon>
        <taxon>Gobiaria</taxon>
        <taxon>Gobiiformes</taxon>
        <taxon>Gobioidei</taxon>
        <taxon>Gobiidae</taxon>
        <taxon>Gobionellinae</taxon>
        <taxon>Mugilogobius</taxon>
    </lineage>
</organism>
<dbReference type="GO" id="GO:0006355">
    <property type="term" value="P:regulation of DNA-templated transcription"/>
    <property type="evidence" value="ECO:0007669"/>
    <property type="project" value="UniProtKB-ARBA"/>
</dbReference>